<dbReference type="PANTHER" id="PTHR13353">
    <property type="entry name" value="TRANSMEMBRANE PROTEIN 19"/>
    <property type="match status" value="1"/>
</dbReference>
<dbReference type="GO" id="GO:0016020">
    <property type="term" value="C:membrane"/>
    <property type="evidence" value="ECO:0007669"/>
    <property type="project" value="UniProtKB-SubCell"/>
</dbReference>
<dbReference type="Pfam" id="PF01940">
    <property type="entry name" value="DUF92"/>
    <property type="match status" value="1"/>
</dbReference>
<keyword evidence="4 6" id="KW-1133">Transmembrane helix</keyword>
<reference evidence="7" key="1">
    <citation type="submission" date="2014-09" db="EMBL/GenBank/DDBJ databases">
        <authorList>
            <person name="Probst J Alexander"/>
        </authorList>
    </citation>
    <scope>NUCLEOTIDE SEQUENCE</scope>
</reference>
<comment type="subcellular location">
    <subcellularLocation>
        <location evidence="1">Membrane</location>
        <topology evidence="1">Multi-pass membrane protein</topology>
    </subcellularLocation>
</comment>
<dbReference type="PANTHER" id="PTHR13353:SF5">
    <property type="entry name" value="TRANSMEMBRANE PROTEIN 19"/>
    <property type="match status" value="1"/>
</dbReference>
<keyword evidence="5 6" id="KW-0472">Membrane</keyword>
<dbReference type="AlphaFoldDB" id="A0A098E5W3"/>
<feature type="transmembrane region" description="Helical" evidence="6">
    <location>
        <begin position="9"/>
        <end position="26"/>
    </location>
</feature>
<feature type="transmembrane region" description="Helical" evidence="6">
    <location>
        <begin position="113"/>
        <end position="138"/>
    </location>
</feature>
<keyword evidence="3 6" id="KW-0812">Transmembrane</keyword>
<evidence type="ECO:0000256" key="5">
    <source>
        <dbReference type="ARBA" id="ARBA00023136"/>
    </source>
</evidence>
<feature type="transmembrane region" description="Helical" evidence="6">
    <location>
        <begin position="188"/>
        <end position="211"/>
    </location>
</feature>
<feature type="transmembrane region" description="Helical" evidence="6">
    <location>
        <begin position="38"/>
        <end position="66"/>
    </location>
</feature>
<feature type="transmembrane region" description="Helical" evidence="6">
    <location>
        <begin position="87"/>
        <end position="107"/>
    </location>
</feature>
<comment type="similarity">
    <text evidence="2">Belongs to the TMEM19 family.</text>
</comment>
<evidence type="ECO:0000256" key="4">
    <source>
        <dbReference type="ARBA" id="ARBA00022989"/>
    </source>
</evidence>
<protein>
    <recommendedName>
        <fullName evidence="8">Integral membrane protein</fullName>
    </recommendedName>
</protein>
<evidence type="ECO:0008006" key="8">
    <source>
        <dbReference type="Google" id="ProtNLM"/>
    </source>
</evidence>
<dbReference type="InterPro" id="IPR002794">
    <property type="entry name" value="DUF92_TMEM19"/>
</dbReference>
<evidence type="ECO:0000256" key="6">
    <source>
        <dbReference type="SAM" id="Phobius"/>
    </source>
</evidence>
<organism evidence="7">
    <name type="scientific">groundwater metagenome</name>
    <dbReference type="NCBI Taxonomy" id="717931"/>
    <lineage>
        <taxon>unclassified sequences</taxon>
        <taxon>metagenomes</taxon>
        <taxon>ecological metagenomes</taxon>
    </lineage>
</organism>
<feature type="transmembrane region" description="Helical" evidence="6">
    <location>
        <begin position="159"/>
        <end position="182"/>
    </location>
</feature>
<feature type="transmembrane region" description="Helical" evidence="6">
    <location>
        <begin position="223"/>
        <end position="241"/>
    </location>
</feature>
<dbReference type="EMBL" id="CCXY01000023">
    <property type="protein sequence ID" value="CEG11123.1"/>
    <property type="molecule type" value="Genomic_DNA"/>
</dbReference>
<proteinExistence type="inferred from homology"/>
<name>A0A098E5W3_9ZZZZ</name>
<evidence type="ECO:0000256" key="1">
    <source>
        <dbReference type="ARBA" id="ARBA00004141"/>
    </source>
</evidence>
<sequence length="242" mass="25737">MISITLENFIIALIISVALGLMAYKVKVVEMSGMISGVVVSMGILICMDVKFFVIFFSFVIIGAIFTAYKWKKKVKEKTAEKEEGRSISNVLGNGLPPLIFALGYAVLPEQNLSLLCGYIASVAALAADTASSEIGVLSMSKPIMITTLKRVEKGTDGGISVLGTFAGFVTTIMVATVALIIGIANWYVFLAVVFAGNFGNFVDSFVGATLERGKFFGKQETNFVCGISGGLCGMILCLIAF</sequence>
<evidence type="ECO:0000256" key="3">
    <source>
        <dbReference type="ARBA" id="ARBA00022692"/>
    </source>
</evidence>
<evidence type="ECO:0000313" key="7">
    <source>
        <dbReference type="EMBL" id="CEG11123.1"/>
    </source>
</evidence>
<accession>A0A098E5W3</accession>
<gene>
    <name evidence="7" type="ORF">MSIBF_A1190003</name>
</gene>
<evidence type="ECO:0000256" key="2">
    <source>
        <dbReference type="ARBA" id="ARBA00009012"/>
    </source>
</evidence>